<dbReference type="Pfam" id="PF14592">
    <property type="entry name" value="Chondroitinas_B"/>
    <property type="match status" value="1"/>
</dbReference>
<dbReference type="InterPro" id="IPR011050">
    <property type="entry name" value="Pectin_lyase_fold/virulence"/>
</dbReference>
<dbReference type="SUPFAM" id="SSF51126">
    <property type="entry name" value="Pectin lyase-like"/>
    <property type="match status" value="2"/>
</dbReference>
<dbReference type="InterPro" id="IPR012334">
    <property type="entry name" value="Pectin_lyas_fold"/>
</dbReference>
<evidence type="ECO:0000313" key="3">
    <source>
        <dbReference type="Proteomes" id="UP000276282"/>
    </source>
</evidence>
<comment type="caution">
    <text evidence="2">The sequence shown here is derived from an EMBL/GenBank/DDBJ whole genome shotgun (WGS) entry which is preliminary data.</text>
</comment>
<keyword evidence="1" id="KW-0732">Signal</keyword>
<reference evidence="2 3" key="1">
    <citation type="submission" date="2018-10" db="EMBL/GenBank/DDBJ databases">
        <title>Genomic Encyclopedia of Archaeal and Bacterial Type Strains, Phase II (KMG-II): from individual species to whole genera.</title>
        <authorList>
            <person name="Goeker M."/>
        </authorList>
    </citation>
    <scope>NUCLEOTIDE SEQUENCE [LARGE SCALE GENOMIC DNA]</scope>
    <source>
        <strain evidence="2 3">DSM 19839</strain>
    </source>
</reference>
<keyword evidence="2" id="KW-0456">Lyase</keyword>
<evidence type="ECO:0000313" key="2">
    <source>
        <dbReference type="EMBL" id="RKS55704.1"/>
    </source>
</evidence>
<sequence length="769" mass="86403">MKYFLLLFTLLSSSLNFSQEVSRKEILVQNITEFNSAVSSAKPGENIIMASGVWKDVELIFKGNGTKDQPISLSVEEKGKVTIEGKSSLKLAGEYLIVDGLYFKNGFTPSNSVIQFKVDNDNIANHSRVTNCVIENFTQPSRDVQDHWIEFWGRNNQLDHCYIAGKSNSGPTLRVFLKGNENINTHHQIINNYFGPRPRKGGPHGETLQIGSSETSMTPAYVNVAENLFYRCNGEVEIISSKSNFNQFSHNVFFESEGSLVLRHGNYATIDGNVFIGNDNSEFIGGIRVINTGHWITNNYFYKLKGSEFRSPLAVMNGIPKSPLNRYNQVTDVVAAFNTYVNCISPWHFSVGSNVDKSEVLPATEIRSARPERVLLANNLIYNDKEQNFPIVAYDTVDGVRFKNNISNSINKSEVQDKGIITKDFKIKKISDYLYVPVENLTEVYSGFDFEKIQEDIFGTNRTEIKSIGAVSLPVEKDQRLFELSEYGPDWYTPVKESKKSKIFKVSTTDELLEVLQKTASEDIIEVKSGTYKLEVSIPINKKISIRSEKGKKKAILQFSESNSSPAFEMNPEGALKMENIILKGTKNRDAFGTLKENMSSAYNLWIDNSEISGFKNLLKVSQRSFADTISIANSTIKDLQSGINLAEETDDKGEYNAEFVYITNSNFSNIKEEVLNYYRGGYDESTIGGNLILTGNTFKNSGTSENTEILLKTRGIVNVVFSDNSFIDNSVKYIAILWGEKGQKPENNSIKNSGEIKIEENLKQKLMY</sequence>
<dbReference type="EMBL" id="RBLG01000001">
    <property type="protein sequence ID" value="RKS55704.1"/>
    <property type="molecule type" value="Genomic_DNA"/>
</dbReference>
<organism evidence="2 3">
    <name type="scientific">Gillisia mitskevichiae</name>
    <dbReference type="NCBI Taxonomy" id="270921"/>
    <lineage>
        <taxon>Bacteria</taxon>
        <taxon>Pseudomonadati</taxon>
        <taxon>Bacteroidota</taxon>
        <taxon>Flavobacteriia</taxon>
        <taxon>Flavobacteriales</taxon>
        <taxon>Flavobacteriaceae</taxon>
        <taxon>Gillisia</taxon>
    </lineage>
</organism>
<evidence type="ECO:0000256" key="1">
    <source>
        <dbReference type="SAM" id="SignalP"/>
    </source>
</evidence>
<feature type="signal peptide" evidence="1">
    <location>
        <begin position="1"/>
        <end position="18"/>
    </location>
</feature>
<dbReference type="CDD" id="cd14251">
    <property type="entry name" value="PL-6"/>
    <property type="match status" value="1"/>
</dbReference>
<dbReference type="Gene3D" id="2.160.20.10">
    <property type="entry name" value="Single-stranded right-handed beta-helix, Pectin lyase-like"/>
    <property type="match status" value="1"/>
</dbReference>
<proteinExistence type="predicted"/>
<dbReference type="InterPro" id="IPR039513">
    <property type="entry name" value="PL-6"/>
</dbReference>
<protein>
    <submittedName>
        <fullName evidence="2">Poly(Beta-D-mannuronate) lyase</fullName>
    </submittedName>
</protein>
<dbReference type="OrthoDB" id="6475864at2"/>
<dbReference type="RefSeq" id="WP_121344934.1">
    <property type="nucleotide sequence ID" value="NZ_RBLG01000001.1"/>
</dbReference>
<dbReference type="GO" id="GO:0016829">
    <property type="term" value="F:lyase activity"/>
    <property type="evidence" value="ECO:0007669"/>
    <property type="project" value="UniProtKB-KW"/>
</dbReference>
<name>A0A495PX27_9FLAO</name>
<gene>
    <name evidence="2" type="ORF">BC962_0673</name>
</gene>
<keyword evidence="3" id="KW-1185">Reference proteome</keyword>
<accession>A0A495PX27</accession>
<feature type="chain" id="PRO_5019789012" evidence="1">
    <location>
        <begin position="19"/>
        <end position="769"/>
    </location>
</feature>
<dbReference type="Proteomes" id="UP000276282">
    <property type="component" value="Unassembled WGS sequence"/>
</dbReference>
<dbReference type="AlphaFoldDB" id="A0A495PX27"/>